<dbReference type="AlphaFoldDB" id="A0AAW5N7K5"/>
<protein>
    <submittedName>
        <fullName evidence="1">Uncharacterized protein</fullName>
    </submittedName>
</protein>
<comment type="caution">
    <text evidence="1">The sequence shown here is derived from an EMBL/GenBank/DDBJ whole genome shotgun (WGS) entry which is preliminary data.</text>
</comment>
<gene>
    <name evidence="1" type="ORF">NW209_09775</name>
</gene>
<organism evidence="1 2">
    <name type="scientific">Phocaeicola barnesiae</name>
    <dbReference type="NCBI Taxonomy" id="376804"/>
    <lineage>
        <taxon>Bacteria</taxon>
        <taxon>Pseudomonadati</taxon>
        <taxon>Bacteroidota</taxon>
        <taxon>Bacteroidia</taxon>
        <taxon>Bacteroidales</taxon>
        <taxon>Bacteroidaceae</taxon>
        <taxon>Phocaeicola</taxon>
    </lineage>
</organism>
<evidence type="ECO:0000313" key="2">
    <source>
        <dbReference type="Proteomes" id="UP001204579"/>
    </source>
</evidence>
<keyword evidence="2" id="KW-1185">Reference proteome</keyword>
<dbReference type="EMBL" id="JANRHJ010000010">
    <property type="protein sequence ID" value="MCR8874297.1"/>
    <property type="molecule type" value="Genomic_DNA"/>
</dbReference>
<dbReference type="RefSeq" id="WP_258335883.1">
    <property type="nucleotide sequence ID" value="NZ_JANRHJ010000010.1"/>
</dbReference>
<proteinExistence type="predicted"/>
<sequence length="137" mass="15863">MKTTVDKIVKAYAKLGDVKVTTLEDKEVMKVIRMRKAMRPVSEEFNAFLEDVKTKFKPEGFEDTVRKAQEEWGKMTNSERRTANELVTGYNRKVEEAAKDEAEKEVDIEFEPLSEDSLTKLMKENSLTVAEMEMLDF</sequence>
<evidence type="ECO:0000313" key="1">
    <source>
        <dbReference type="EMBL" id="MCR8874297.1"/>
    </source>
</evidence>
<reference evidence="1 2" key="1">
    <citation type="submission" date="2022-08" db="EMBL/GenBank/DDBJ databases">
        <authorList>
            <person name="Zeman M."/>
            <person name="Kubasova T."/>
        </authorList>
    </citation>
    <scope>NUCLEOTIDE SEQUENCE [LARGE SCALE GENOMIC DNA]</scope>
    <source>
        <strain evidence="1 2">ET62</strain>
    </source>
</reference>
<dbReference type="Proteomes" id="UP001204579">
    <property type="component" value="Unassembled WGS sequence"/>
</dbReference>
<accession>A0AAW5N7K5</accession>
<name>A0AAW5N7K5_9BACT</name>